<feature type="region of interest" description="Disordered" evidence="1">
    <location>
        <begin position="14"/>
        <end position="105"/>
    </location>
</feature>
<comment type="caution">
    <text evidence="2">The sequence shown here is derived from an EMBL/GenBank/DDBJ whole genome shotgun (WGS) entry which is preliminary data.</text>
</comment>
<evidence type="ECO:0000313" key="3">
    <source>
        <dbReference type="Proteomes" id="UP001201262"/>
    </source>
</evidence>
<gene>
    <name evidence="2" type="ORF">BGW36DRAFT_406730</name>
</gene>
<dbReference type="Proteomes" id="UP001201262">
    <property type="component" value="Unassembled WGS sequence"/>
</dbReference>
<feature type="compositionally biased region" description="Polar residues" evidence="1">
    <location>
        <begin position="59"/>
        <end position="74"/>
    </location>
</feature>
<keyword evidence="3" id="KW-1185">Reference proteome</keyword>
<evidence type="ECO:0000313" key="2">
    <source>
        <dbReference type="EMBL" id="KAH8698848.1"/>
    </source>
</evidence>
<dbReference type="RefSeq" id="XP_046073312.1">
    <property type="nucleotide sequence ID" value="XM_046219011.1"/>
</dbReference>
<reference evidence="2" key="1">
    <citation type="submission" date="2021-12" db="EMBL/GenBank/DDBJ databases">
        <title>Convergent genome expansion in fungi linked to evolution of root-endophyte symbiosis.</title>
        <authorList>
            <consortium name="DOE Joint Genome Institute"/>
            <person name="Ke Y.-H."/>
            <person name="Bonito G."/>
            <person name="Liao H.-L."/>
            <person name="Looney B."/>
            <person name="Rojas-Flechas A."/>
            <person name="Nash J."/>
            <person name="Hameed K."/>
            <person name="Schadt C."/>
            <person name="Martin F."/>
            <person name="Crous P.W."/>
            <person name="Miettinen O."/>
            <person name="Magnuson J.K."/>
            <person name="Labbe J."/>
            <person name="Jacobson D."/>
            <person name="Doktycz M.J."/>
            <person name="Veneault-Fourrey C."/>
            <person name="Kuo A."/>
            <person name="Mondo S."/>
            <person name="Calhoun S."/>
            <person name="Riley R."/>
            <person name="Ohm R."/>
            <person name="LaButti K."/>
            <person name="Andreopoulos B."/>
            <person name="Pangilinan J."/>
            <person name="Nolan M."/>
            <person name="Tritt A."/>
            <person name="Clum A."/>
            <person name="Lipzen A."/>
            <person name="Daum C."/>
            <person name="Barry K."/>
            <person name="Grigoriev I.V."/>
            <person name="Vilgalys R."/>
        </authorList>
    </citation>
    <scope>NUCLEOTIDE SEQUENCE</scope>
    <source>
        <strain evidence="2">PMI_201</strain>
    </source>
</reference>
<organism evidence="2 3">
    <name type="scientific">Talaromyces proteolyticus</name>
    <dbReference type="NCBI Taxonomy" id="1131652"/>
    <lineage>
        <taxon>Eukaryota</taxon>
        <taxon>Fungi</taxon>
        <taxon>Dikarya</taxon>
        <taxon>Ascomycota</taxon>
        <taxon>Pezizomycotina</taxon>
        <taxon>Eurotiomycetes</taxon>
        <taxon>Eurotiomycetidae</taxon>
        <taxon>Eurotiales</taxon>
        <taxon>Trichocomaceae</taxon>
        <taxon>Talaromyces</taxon>
        <taxon>Talaromyces sect. Bacilispori</taxon>
    </lineage>
</organism>
<sequence length="293" mass="33608">MAEKEISDLISRLNLHSTERRYTYTVASDENKTDNSKSHKRRFRHRPKSQKSDNHKDLPQQNHVPTQKNDQSSRGTKKAERPEKPPLIKADSSSQLNRRDQQISKEEFVGNDSSLLITPPYHAYVVQIMHPSEVIESVCSSLVDANNRALKYLEIQHGIKANEISDKRGLFGQAVSTAKATKRTWNPTGTLEILTRGGSPWIKVLEKPLYSDQAKAGAKLVYLSIDRCDGIFVIGAYKSQKEAWQNCKKYWSDLAVCSSMSDLKDWHDEGFHHAQVRIASKWHKWSLKEYRMM</sequence>
<name>A0AAD4Q1S0_9EURO</name>
<feature type="compositionally biased region" description="Basic and acidic residues" evidence="1">
    <location>
        <begin position="77"/>
        <end position="86"/>
    </location>
</feature>
<dbReference type="EMBL" id="JAJTJA010000005">
    <property type="protein sequence ID" value="KAH8698848.1"/>
    <property type="molecule type" value="Genomic_DNA"/>
</dbReference>
<feature type="compositionally biased region" description="Basic residues" evidence="1">
    <location>
        <begin position="38"/>
        <end position="49"/>
    </location>
</feature>
<protein>
    <submittedName>
        <fullName evidence="2">Uncharacterized protein</fullName>
    </submittedName>
</protein>
<evidence type="ECO:0000256" key="1">
    <source>
        <dbReference type="SAM" id="MobiDB-lite"/>
    </source>
</evidence>
<proteinExistence type="predicted"/>
<accession>A0AAD4Q1S0</accession>
<dbReference type="GeneID" id="70249298"/>
<dbReference type="AlphaFoldDB" id="A0AAD4Q1S0"/>